<accession>A0AAD9ZWN8</accession>
<evidence type="ECO:0000313" key="2">
    <source>
        <dbReference type="EMBL" id="KAK3194307.1"/>
    </source>
</evidence>
<dbReference type="InterPro" id="IPR052929">
    <property type="entry name" value="RNase_H-like_EbsB-rel"/>
</dbReference>
<dbReference type="Gene3D" id="3.30.420.10">
    <property type="entry name" value="Ribonuclease H-like superfamily/Ribonuclease H"/>
    <property type="match status" value="1"/>
</dbReference>
<comment type="caution">
    <text evidence="2">The sequence shown here is derived from an EMBL/GenBank/DDBJ whole genome shotgun (WGS) entry which is preliminary data.</text>
</comment>
<gene>
    <name evidence="2" type="ORF">Dsin_025617</name>
</gene>
<dbReference type="CDD" id="cd06222">
    <property type="entry name" value="RNase_H_like"/>
    <property type="match status" value="1"/>
</dbReference>
<dbReference type="Proteomes" id="UP001281410">
    <property type="component" value="Unassembled WGS sequence"/>
</dbReference>
<dbReference type="Pfam" id="PF13456">
    <property type="entry name" value="RVT_3"/>
    <property type="match status" value="1"/>
</dbReference>
<dbReference type="SUPFAM" id="SSF53098">
    <property type="entry name" value="Ribonuclease H-like"/>
    <property type="match status" value="1"/>
</dbReference>
<dbReference type="InterPro" id="IPR044730">
    <property type="entry name" value="RNase_H-like_dom_plant"/>
</dbReference>
<dbReference type="GO" id="GO:0003676">
    <property type="term" value="F:nucleic acid binding"/>
    <property type="evidence" value="ECO:0007669"/>
    <property type="project" value="InterPro"/>
</dbReference>
<dbReference type="InterPro" id="IPR036397">
    <property type="entry name" value="RNaseH_sf"/>
</dbReference>
<organism evidence="2 3">
    <name type="scientific">Dipteronia sinensis</name>
    <dbReference type="NCBI Taxonomy" id="43782"/>
    <lineage>
        <taxon>Eukaryota</taxon>
        <taxon>Viridiplantae</taxon>
        <taxon>Streptophyta</taxon>
        <taxon>Embryophyta</taxon>
        <taxon>Tracheophyta</taxon>
        <taxon>Spermatophyta</taxon>
        <taxon>Magnoliopsida</taxon>
        <taxon>eudicotyledons</taxon>
        <taxon>Gunneridae</taxon>
        <taxon>Pentapetalae</taxon>
        <taxon>rosids</taxon>
        <taxon>malvids</taxon>
        <taxon>Sapindales</taxon>
        <taxon>Sapindaceae</taxon>
        <taxon>Hippocastanoideae</taxon>
        <taxon>Acereae</taxon>
        <taxon>Dipteronia</taxon>
    </lineage>
</organism>
<keyword evidence="3" id="KW-1185">Reference proteome</keyword>
<reference evidence="2" key="1">
    <citation type="journal article" date="2023" name="Plant J.">
        <title>Genome sequences and population genomics provide insights into the demographic history, inbreeding, and mutation load of two 'living fossil' tree species of Dipteronia.</title>
        <authorList>
            <person name="Feng Y."/>
            <person name="Comes H.P."/>
            <person name="Chen J."/>
            <person name="Zhu S."/>
            <person name="Lu R."/>
            <person name="Zhang X."/>
            <person name="Li P."/>
            <person name="Qiu J."/>
            <person name="Olsen K.M."/>
            <person name="Qiu Y."/>
        </authorList>
    </citation>
    <scope>NUCLEOTIDE SEQUENCE</scope>
    <source>
        <strain evidence="2">NBL</strain>
    </source>
</reference>
<dbReference type="GO" id="GO:0004523">
    <property type="term" value="F:RNA-DNA hybrid ribonuclease activity"/>
    <property type="evidence" value="ECO:0007669"/>
    <property type="project" value="InterPro"/>
</dbReference>
<evidence type="ECO:0000259" key="1">
    <source>
        <dbReference type="Pfam" id="PF13456"/>
    </source>
</evidence>
<dbReference type="EMBL" id="JANJYJ010000008">
    <property type="protein sequence ID" value="KAK3194307.1"/>
    <property type="molecule type" value="Genomic_DNA"/>
</dbReference>
<proteinExistence type="predicted"/>
<dbReference type="PANTHER" id="PTHR47074:SF48">
    <property type="entry name" value="POLYNUCLEOTIDYL TRANSFERASE, RIBONUCLEASE H-LIKE SUPERFAMILY PROTEIN"/>
    <property type="match status" value="1"/>
</dbReference>
<protein>
    <recommendedName>
        <fullName evidence="1">RNase H type-1 domain-containing protein</fullName>
    </recommendedName>
</protein>
<dbReference type="InterPro" id="IPR002156">
    <property type="entry name" value="RNaseH_domain"/>
</dbReference>
<name>A0AAD9ZWN8_9ROSI</name>
<sequence>MLLCVVNGVPLDGVYKINTDAAINECYKVIGVGVIIRNYRGEVYASFTQRILACFSPPVAEATAILRGLRFAIDSGLLPVVLESDAKWVVDLINSDDSNNADIAHSLSKMAVKSVENFFWMEAFPPCISSVILEDCLP</sequence>
<dbReference type="InterPro" id="IPR012337">
    <property type="entry name" value="RNaseH-like_sf"/>
</dbReference>
<dbReference type="PANTHER" id="PTHR47074">
    <property type="entry name" value="BNAC02G40300D PROTEIN"/>
    <property type="match status" value="1"/>
</dbReference>
<dbReference type="AlphaFoldDB" id="A0AAD9ZWN8"/>
<feature type="domain" description="RNase H type-1" evidence="1">
    <location>
        <begin position="18"/>
        <end position="109"/>
    </location>
</feature>
<evidence type="ECO:0000313" key="3">
    <source>
        <dbReference type="Proteomes" id="UP001281410"/>
    </source>
</evidence>